<keyword evidence="3" id="KW-1185">Reference proteome</keyword>
<evidence type="ECO:0000256" key="1">
    <source>
        <dbReference type="SAM" id="MobiDB-lite"/>
    </source>
</evidence>
<name>A0AAN9R6B8_CANGL</name>
<comment type="caution">
    <text evidence="2">The sequence shown here is derived from an EMBL/GenBank/DDBJ whole genome shotgun (WGS) entry which is preliminary data.</text>
</comment>
<feature type="compositionally biased region" description="Polar residues" evidence="1">
    <location>
        <begin position="68"/>
        <end position="87"/>
    </location>
</feature>
<dbReference type="EMBL" id="JAYMYQ010000001">
    <property type="protein sequence ID" value="KAK7360872.1"/>
    <property type="molecule type" value="Genomic_DNA"/>
</dbReference>
<sequence length="140" mass="15622">MLGTSSCEWGSQMRRRLEGARGSLSTQHYGERTTLQPLEMSPIAPVPREVERNSGYACIVPSREDGRTTSCSSTKMSRQPTASTSVDFNLPPHRNDILCWPYIRTEYAKISVSGVLALNPLHRSNNQNAFESQDTTPHNL</sequence>
<gene>
    <name evidence="2" type="ORF">VNO77_02889</name>
</gene>
<accession>A0AAN9R6B8</accession>
<protein>
    <submittedName>
        <fullName evidence="2">Uncharacterized protein</fullName>
    </submittedName>
</protein>
<organism evidence="2 3">
    <name type="scientific">Canavalia gladiata</name>
    <name type="common">Sword bean</name>
    <name type="synonym">Dolichos gladiatus</name>
    <dbReference type="NCBI Taxonomy" id="3824"/>
    <lineage>
        <taxon>Eukaryota</taxon>
        <taxon>Viridiplantae</taxon>
        <taxon>Streptophyta</taxon>
        <taxon>Embryophyta</taxon>
        <taxon>Tracheophyta</taxon>
        <taxon>Spermatophyta</taxon>
        <taxon>Magnoliopsida</taxon>
        <taxon>eudicotyledons</taxon>
        <taxon>Gunneridae</taxon>
        <taxon>Pentapetalae</taxon>
        <taxon>rosids</taxon>
        <taxon>fabids</taxon>
        <taxon>Fabales</taxon>
        <taxon>Fabaceae</taxon>
        <taxon>Papilionoideae</taxon>
        <taxon>50 kb inversion clade</taxon>
        <taxon>NPAAA clade</taxon>
        <taxon>indigoferoid/millettioid clade</taxon>
        <taxon>Phaseoleae</taxon>
        <taxon>Canavalia</taxon>
    </lineage>
</organism>
<dbReference type="AlphaFoldDB" id="A0AAN9R6B8"/>
<reference evidence="2 3" key="1">
    <citation type="submission" date="2024-01" db="EMBL/GenBank/DDBJ databases">
        <title>The genomes of 5 underutilized Papilionoideae crops provide insights into root nodulation and disease resistanc.</title>
        <authorList>
            <person name="Jiang F."/>
        </authorList>
    </citation>
    <scope>NUCLEOTIDE SEQUENCE [LARGE SCALE GENOMIC DNA]</scope>
    <source>
        <strain evidence="2">LVBAO_FW01</strain>
        <tissue evidence="2">Leaves</tissue>
    </source>
</reference>
<dbReference type="Proteomes" id="UP001367508">
    <property type="component" value="Unassembled WGS sequence"/>
</dbReference>
<evidence type="ECO:0000313" key="2">
    <source>
        <dbReference type="EMBL" id="KAK7360872.1"/>
    </source>
</evidence>
<feature type="region of interest" description="Disordered" evidence="1">
    <location>
        <begin position="64"/>
        <end position="88"/>
    </location>
</feature>
<proteinExistence type="predicted"/>
<evidence type="ECO:0000313" key="3">
    <source>
        <dbReference type="Proteomes" id="UP001367508"/>
    </source>
</evidence>